<feature type="compositionally biased region" description="Basic and acidic residues" evidence="3">
    <location>
        <begin position="192"/>
        <end position="204"/>
    </location>
</feature>
<feature type="domain" description="Fcf2 pre-rRNA processing C-terminal" evidence="4">
    <location>
        <begin position="102"/>
        <end position="189"/>
    </location>
</feature>
<accession>A0ABR2YX20</accession>
<keyword evidence="2" id="KW-0539">Nucleus</keyword>
<sequence>MAQSMLAALHSLDGRQAAATGRAGKTTLPSGGQRGGAPDLAEEEIEELRWEPALKLPTPVAAGDESLAAGSALLPRPLGKQFTAPPTDARRQAREARKAAPDTAGKGWFDLPAQQITPEVKRDLRLIRLRGAMDTKRFYKSLDQTKFPKYFQFGTVVEGAADFYAGRMTRKQRKGTLTEELLTDPDLAEGRAKRFGRLQEERGRWARKKKRPTNNERKKVVKRPRH</sequence>
<dbReference type="EMBL" id="JALJOT010000003">
    <property type="protein sequence ID" value="KAK9916290.1"/>
    <property type="molecule type" value="Genomic_DNA"/>
</dbReference>
<dbReference type="InterPro" id="IPR039883">
    <property type="entry name" value="Fcf2/DNTTIP2"/>
</dbReference>
<gene>
    <name evidence="5" type="ORF">WJX75_000950</name>
</gene>
<organism evidence="5 6">
    <name type="scientific">Coccomyxa subellipsoidea</name>
    <dbReference type="NCBI Taxonomy" id="248742"/>
    <lineage>
        <taxon>Eukaryota</taxon>
        <taxon>Viridiplantae</taxon>
        <taxon>Chlorophyta</taxon>
        <taxon>core chlorophytes</taxon>
        <taxon>Trebouxiophyceae</taxon>
        <taxon>Trebouxiophyceae incertae sedis</taxon>
        <taxon>Coccomyxaceae</taxon>
        <taxon>Coccomyxa</taxon>
    </lineage>
</organism>
<feature type="region of interest" description="Disordered" evidence="3">
    <location>
        <begin position="14"/>
        <end position="40"/>
    </location>
</feature>
<protein>
    <recommendedName>
        <fullName evidence="4">Fcf2 pre-rRNA processing C-terminal domain-containing protein</fullName>
    </recommendedName>
</protein>
<evidence type="ECO:0000256" key="2">
    <source>
        <dbReference type="ARBA" id="ARBA00023242"/>
    </source>
</evidence>
<name>A0ABR2YX20_9CHLO</name>
<evidence type="ECO:0000256" key="1">
    <source>
        <dbReference type="ARBA" id="ARBA00004604"/>
    </source>
</evidence>
<keyword evidence="6" id="KW-1185">Reference proteome</keyword>
<dbReference type="PANTHER" id="PTHR21686:SF12">
    <property type="entry name" value="DEOXYNUCLEOTIDYLTRANSFERASE TERMINAL-INTERACTING PROTEIN 2"/>
    <property type="match status" value="1"/>
</dbReference>
<feature type="region of interest" description="Disordered" evidence="3">
    <location>
        <begin position="192"/>
        <end position="226"/>
    </location>
</feature>
<comment type="subcellular location">
    <subcellularLocation>
        <location evidence="1">Nucleus</location>
        <location evidence="1">Nucleolus</location>
    </subcellularLocation>
</comment>
<evidence type="ECO:0000313" key="5">
    <source>
        <dbReference type="EMBL" id="KAK9916290.1"/>
    </source>
</evidence>
<evidence type="ECO:0000313" key="6">
    <source>
        <dbReference type="Proteomes" id="UP001491310"/>
    </source>
</evidence>
<proteinExistence type="predicted"/>
<dbReference type="InterPro" id="IPR014810">
    <property type="entry name" value="Fcf2_C"/>
</dbReference>
<evidence type="ECO:0000256" key="3">
    <source>
        <dbReference type="SAM" id="MobiDB-lite"/>
    </source>
</evidence>
<evidence type="ECO:0000259" key="4">
    <source>
        <dbReference type="Pfam" id="PF08698"/>
    </source>
</evidence>
<dbReference type="PANTHER" id="PTHR21686">
    <property type="entry name" value="DEOXYNUCLEOTIDYLTRANSFERASE TERMINAL-INTERACTING PROTEIN 2"/>
    <property type="match status" value="1"/>
</dbReference>
<dbReference type="Pfam" id="PF08698">
    <property type="entry name" value="Fcf2"/>
    <property type="match status" value="1"/>
</dbReference>
<dbReference type="Proteomes" id="UP001491310">
    <property type="component" value="Unassembled WGS sequence"/>
</dbReference>
<reference evidence="5 6" key="1">
    <citation type="journal article" date="2024" name="Nat. Commun.">
        <title>Phylogenomics reveals the evolutionary origins of lichenization in chlorophyte algae.</title>
        <authorList>
            <person name="Puginier C."/>
            <person name="Libourel C."/>
            <person name="Otte J."/>
            <person name="Skaloud P."/>
            <person name="Haon M."/>
            <person name="Grisel S."/>
            <person name="Petersen M."/>
            <person name="Berrin J.G."/>
            <person name="Delaux P.M."/>
            <person name="Dal Grande F."/>
            <person name="Keller J."/>
        </authorList>
    </citation>
    <scope>NUCLEOTIDE SEQUENCE [LARGE SCALE GENOMIC DNA]</scope>
    <source>
        <strain evidence="5 6">SAG 216-7</strain>
    </source>
</reference>
<comment type="caution">
    <text evidence="5">The sequence shown here is derived from an EMBL/GenBank/DDBJ whole genome shotgun (WGS) entry which is preliminary data.</text>
</comment>